<protein>
    <recommendedName>
        <fullName evidence="3">Replication protein</fullName>
    </recommendedName>
</protein>
<organism evidence="2">
    <name type="scientific">marine sediment metagenome</name>
    <dbReference type="NCBI Taxonomy" id="412755"/>
    <lineage>
        <taxon>unclassified sequences</taxon>
        <taxon>metagenomes</taxon>
        <taxon>ecological metagenomes</taxon>
    </lineage>
</organism>
<accession>A0A0F9PIA5</accession>
<evidence type="ECO:0000313" key="2">
    <source>
        <dbReference type="EMBL" id="KKM93057.1"/>
    </source>
</evidence>
<feature type="region of interest" description="Disordered" evidence="1">
    <location>
        <begin position="27"/>
        <end position="96"/>
    </location>
</feature>
<gene>
    <name evidence="2" type="ORF">LCGC14_1212330</name>
</gene>
<proteinExistence type="predicted"/>
<feature type="region of interest" description="Disordered" evidence="1">
    <location>
        <begin position="1"/>
        <end position="20"/>
    </location>
</feature>
<dbReference type="AlphaFoldDB" id="A0A0F9PIA5"/>
<feature type="compositionally biased region" description="Pro residues" evidence="1">
    <location>
        <begin position="363"/>
        <end position="381"/>
    </location>
</feature>
<sequence length="381" mass="41617">MFRITTSTPEARPQHRAGRLSQGAYTVPQLDGQPIPSGAPGGGSELAGSGPTWVTGDTNGSPSPSGASEPFFNITFSVPQGGTREESGTQGADGWGLPLDPLPAPSLVSPRVMQPKAPPATACPFSRPVSGECQHRTVRWVMVPCRRRVCPVCGPARLAKVAARISHGLDSGGDPVPAAYFIGTWGKDVSKPQAVRTQQKFIRWLRRDLGVPLEYAAVWEVTRRGRLHINLVMTGWRYVPQRILARKWQRFGGGRVAWIESVGPSVAGEVAKPNRELAAYLGKLEQIVLTGRAVNFSRRWPKLPKPEPIPREGVIRWRMSSRDDVDFIGFGVQLTLGYWLGADQDGEWKRPRERCACFHLVPNPAPDTPIPEPPSSQPALL</sequence>
<feature type="compositionally biased region" description="Polar residues" evidence="1">
    <location>
        <begin position="55"/>
        <end position="66"/>
    </location>
</feature>
<dbReference type="EMBL" id="LAZR01006317">
    <property type="protein sequence ID" value="KKM93057.1"/>
    <property type="molecule type" value="Genomic_DNA"/>
</dbReference>
<name>A0A0F9PIA5_9ZZZZ</name>
<comment type="caution">
    <text evidence="2">The sequence shown here is derived from an EMBL/GenBank/DDBJ whole genome shotgun (WGS) entry which is preliminary data.</text>
</comment>
<reference evidence="2" key="1">
    <citation type="journal article" date="2015" name="Nature">
        <title>Complex archaea that bridge the gap between prokaryotes and eukaryotes.</title>
        <authorList>
            <person name="Spang A."/>
            <person name="Saw J.H."/>
            <person name="Jorgensen S.L."/>
            <person name="Zaremba-Niedzwiedzka K."/>
            <person name="Martijn J."/>
            <person name="Lind A.E."/>
            <person name="van Eijk R."/>
            <person name="Schleper C."/>
            <person name="Guy L."/>
            <person name="Ettema T.J."/>
        </authorList>
    </citation>
    <scope>NUCLEOTIDE SEQUENCE</scope>
</reference>
<evidence type="ECO:0008006" key="3">
    <source>
        <dbReference type="Google" id="ProtNLM"/>
    </source>
</evidence>
<evidence type="ECO:0000256" key="1">
    <source>
        <dbReference type="SAM" id="MobiDB-lite"/>
    </source>
</evidence>
<feature type="region of interest" description="Disordered" evidence="1">
    <location>
        <begin position="362"/>
        <end position="381"/>
    </location>
</feature>